<evidence type="ECO:0000256" key="8">
    <source>
        <dbReference type="ARBA" id="ARBA00022692"/>
    </source>
</evidence>
<keyword evidence="6 12" id="KW-0328">Glycosyltransferase</keyword>
<accession>A0A0W0GDU4</accession>
<evidence type="ECO:0000256" key="6">
    <source>
        <dbReference type="ARBA" id="ARBA00022676"/>
    </source>
</evidence>
<comment type="similarity">
    <text evidence="3 12">Belongs to the PIGV family.</text>
</comment>
<feature type="transmembrane region" description="Helical" evidence="12">
    <location>
        <begin position="363"/>
        <end position="385"/>
    </location>
</feature>
<evidence type="ECO:0000256" key="3">
    <source>
        <dbReference type="ARBA" id="ARBA00008698"/>
    </source>
</evidence>
<keyword evidence="11 12" id="KW-0472">Membrane</keyword>
<dbReference type="AlphaFoldDB" id="A0A0W0GDU4"/>
<dbReference type="eggNOG" id="KOG2647">
    <property type="taxonomic scope" value="Eukaryota"/>
</dbReference>
<dbReference type="GO" id="GO:0004376">
    <property type="term" value="F:GPI mannosyltransferase activity"/>
    <property type="evidence" value="ECO:0007669"/>
    <property type="project" value="InterPro"/>
</dbReference>
<evidence type="ECO:0000256" key="5">
    <source>
        <dbReference type="ARBA" id="ARBA00022502"/>
    </source>
</evidence>
<dbReference type="EMBL" id="LATX01000267">
    <property type="protein sequence ID" value="KTB46729.1"/>
    <property type="molecule type" value="Genomic_DNA"/>
</dbReference>
<dbReference type="GO" id="GO:0006506">
    <property type="term" value="P:GPI anchor biosynthetic process"/>
    <property type="evidence" value="ECO:0007669"/>
    <property type="project" value="UniProtKB-UniPathway"/>
</dbReference>
<comment type="function">
    <text evidence="12">Mannosyltransferase involved in glycosylphosphatidylinositol-anchor biosynthesis.</text>
</comment>
<dbReference type="InterPro" id="IPR007315">
    <property type="entry name" value="PIG-V/Gpi18"/>
</dbReference>
<proteinExistence type="inferred from homology"/>
<evidence type="ECO:0000313" key="14">
    <source>
        <dbReference type="Proteomes" id="UP000054988"/>
    </source>
</evidence>
<evidence type="ECO:0000256" key="1">
    <source>
        <dbReference type="ARBA" id="ARBA00004477"/>
    </source>
</evidence>
<feature type="transmembrane region" description="Helical" evidence="12">
    <location>
        <begin position="7"/>
        <end position="31"/>
    </location>
</feature>
<dbReference type="EC" id="2.4.1.-" evidence="12"/>
<dbReference type="PANTHER" id="PTHR12468:SF2">
    <property type="entry name" value="GPI MANNOSYLTRANSFERASE 2"/>
    <property type="match status" value="1"/>
</dbReference>
<evidence type="ECO:0000256" key="11">
    <source>
        <dbReference type="ARBA" id="ARBA00023136"/>
    </source>
</evidence>
<keyword evidence="8 12" id="KW-0812">Transmembrane</keyword>
<comment type="caution">
    <text evidence="13">The sequence shown here is derived from an EMBL/GenBank/DDBJ whole genome shotgun (WGS) entry which is preliminary data.</text>
</comment>
<evidence type="ECO:0000256" key="10">
    <source>
        <dbReference type="ARBA" id="ARBA00022989"/>
    </source>
</evidence>
<evidence type="ECO:0000256" key="4">
    <source>
        <dbReference type="ARBA" id="ARBA00013795"/>
    </source>
</evidence>
<evidence type="ECO:0000256" key="7">
    <source>
        <dbReference type="ARBA" id="ARBA00022679"/>
    </source>
</evidence>
<comment type="subcellular location">
    <subcellularLocation>
        <location evidence="1 12">Endoplasmic reticulum membrane</location>
        <topology evidence="1 12">Multi-pass membrane protein</topology>
    </subcellularLocation>
</comment>
<keyword evidence="7 12" id="KW-0808">Transferase</keyword>
<feature type="transmembrane region" description="Helical" evidence="12">
    <location>
        <begin position="215"/>
        <end position="231"/>
    </location>
</feature>
<dbReference type="GO" id="GO:0005789">
    <property type="term" value="C:endoplasmic reticulum membrane"/>
    <property type="evidence" value="ECO:0007669"/>
    <property type="project" value="UniProtKB-SubCell"/>
</dbReference>
<keyword evidence="10 12" id="KW-1133">Transmembrane helix</keyword>
<evidence type="ECO:0000256" key="12">
    <source>
        <dbReference type="RuleBase" id="RU363112"/>
    </source>
</evidence>
<evidence type="ECO:0000256" key="2">
    <source>
        <dbReference type="ARBA" id="ARBA00004687"/>
    </source>
</evidence>
<feature type="transmembrane region" description="Helical" evidence="12">
    <location>
        <begin position="85"/>
        <end position="105"/>
    </location>
</feature>
<feature type="transmembrane region" description="Helical" evidence="12">
    <location>
        <begin position="125"/>
        <end position="148"/>
    </location>
</feature>
<feature type="transmembrane region" description="Helical" evidence="12">
    <location>
        <begin position="168"/>
        <end position="194"/>
    </location>
</feature>
<sequence length="388" mass="44360">MSTIRNVVVLSILSRIFVYCLALTTSSLPLFDASPKLFEYSWLSKPFLRWDTFHFAGIAQQGYAYEHQWAFFPGVPLVMRYANKVLYFLTGHSDLMLSGALVAMICDTTRTMYSLSLHHLRSPKLAYLATLLSLFPSNPATLRLTAYTEPFFTYFSYKGMWYCTQSEYLYASLFFMTAGLFRSNGTFLGGFILWDLVAQPLLFTGKIYPRRILRSILLTAVTFIPFVYQQYTGYLAFCTGHSKAEWCKKTLPLIYSHVQDKYWNVGFLRYWTLSQIPNFLIAAPPLLSIVSFSFFVLLSQRREDKSNSPFTHPSLVPHAIHALVLCAILILASHVQVVLRLAASMPLTYWAAAWLVLEHPKAGMWWVSWSVVWGTISVVLWATFLPPA</sequence>
<dbReference type="UniPathway" id="UPA00196"/>
<protein>
    <recommendedName>
        <fullName evidence="4 12">GPI mannosyltransferase 2</fullName>
        <ecNumber evidence="12">2.4.1.-</ecNumber>
    </recommendedName>
</protein>
<name>A0A0W0GDU4_MONRR</name>
<keyword evidence="9 12" id="KW-0256">Endoplasmic reticulum</keyword>
<keyword evidence="5 12" id="KW-0337">GPI-anchor biosynthesis</keyword>
<feature type="transmembrane region" description="Helical" evidence="12">
    <location>
        <begin position="319"/>
        <end position="343"/>
    </location>
</feature>
<dbReference type="GO" id="GO:0031501">
    <property type="term" value="C:mannosyltransferase complex"/>
    <property type="evidence" value="ECO:0007669"/>
    <property type="project" value="TreeGrafter"/>
</dbReference>
<dbReference type="PANTHER" id="PTHR12468">
    <property type="entry name" value="GPI MANNOSYLTRANSFERASE 2"/>
    <property type="match status" value="1"/>
</dbReference>
<evidence type="ECO:0000256" key="9">
    <source>
        <dbReference type="ARBA" id="ARBA00022824"/>
    </source>
</evidence>
<dbReference type="Proteomes" id="UP000054988">
    <property type="component" value="Unassembled WGS sequence"/>
</dbReference>
<comment type="pathway">
    <text evidence="2 12">Glycolipid biosynthesis; glycosylphosphatidylinositol-anchor biosynthesis.</text>
</comment>
<organism evidence="13 14">
    <name type="scientific">Moniliophthora roreri</name>
    <name type="common">Frosty pod rot fungus</name>
    <name type="synonym">Monilia roreri</name>
    <dbReference type="NCBI Taxonomy" id="221103"/>
    <lineage>
        <taxon>Eukaryota</taxon>
        <taxon>Fungi</taxon>
        <taxon>Dikarya</taxon>
        <taxon>Basidiomycota</taxon>
        <taxon>Agaricomycotina</taxon>
        <taxon>Agaricomycetes</taxon>
        <taxon>Agaricomycetidae</taxon>
        <taxon>Agaricales</taxon>
        <taxon>Marasmiineae</taxon>
        <taxon>Marasmiaceae</taxon>
        <taxon>Moniliophthora</taxon>
    </lineage>
</organism>
<dbReference type="GO" id="GO:0000009">
    <property type="term" value="F:alpha-1,6-mannosyltransferase activity"/>
    <property type="evidence" value="ECO:0007669"/>
    <property type="project" value="InterPro"/>
</dbReference>
<dbReference type="Pfam" id="PF04188">
    <property type="entry name" value="Mannosyl_trans2"/>
    <property type="match status" value="1"/>
</dbReference>
<evidence type="ECO:0000313" key="13">
    <source>
        <dbReference type="EMBL" id="KTB46729.1"/>
    </source>
</evidence>
<feature type="transmembrane region" description="Helical" evidence="12">
    <location>
        <begin position="279"/>
        <end position="298"/>
    </location>
</feature>
<reference evidence="13 14" key="1">
    <citation type="submission" date="2015-12" db="EMBL/GenBank/DDBJ databases">
        <title>Draft genome sequence of Moniliophthora roreri, the causal agent of frosty pod rot of cacao.</title>
        <authorList>
            <person name="Aime M.C."/>
            <person name="Diaz-Valderrama J.R."/>
            <person name="Kijpornyongpan T."/>
            <person name="Phillips-Mora W."/>
        </authorList>
    </citation>
    <scope>NUCLEOTIDE SEQUENCE [LARGE SCALE GENOMIC DNA]</scope>
    <source>
        <strain evidence="13 14">MCA 2952</strain>
    </source>
</reference>
<gene>
    <name evidence="13" type="ORF">WG66_660</name>
</gene>